<dbReference type="GO" id="GO:0005524">
    <property type="term" value="F:ATP binding"/>
    <property type="evidence" value="ECO:0007669"/>
    <property type="project" value="UniProtKB-KW"/>
</dbReference>
<proteinExistence type="predicted"/>
<dbReference type="SMART" id="SM00382">
    <property type="entry name" value="AAA"/>
    <property type="match status" value="1"/>
</dbReference>
<protein>
    <submittedName>
        <fullName evidence="7">ATP-binding cassette domain-containing protein</fullName>
    </submittedName>
</protein>
<keyword evidence="1" id="KW-0813">Transport</keyword>
<dbReference type="Proteomes" id="UP001595536">
    <property type="component" value="Unassembled WGS sequence"/>
</dbReference>
<evidence type="ECO:0000256" key="5">
    <source>
        <dbReference type="ARBA" id="ARBA00037066"/>
    </source>
</evidence>
<evidence type="ECO:0000256" key="3">
    <source>
        <dbReference type="ARBA" id="ARBA00022840"/>
    </source>
</evidence>
<dbReference type="SUPFAM" id="SSF52540">
    <property type="entry name" value="P-loop containing nucleoside triphosphate hydrolases"/>
    <property type="match status" value="1"/>
</dbReference>
<feature type="domain" description="ABC transporter" evidence="6">
    <location>
        <begin position="4"/>
        <end position="247"/>
    </location>
</feature>
<dbReference type="InterPro" id="IPR003439">
    <property type="entry name" value="ABC_transporter-like_ATP-bd"/>
</dbReference>
<dbReference type="InterPro" id="IPR003593">
    <property type="entry name" value="AAA+_ATPase"/>
</dbReference>
<evidence type="ECO:0000256" key="2">
    <source>
        <dbReference type="ARBA" id="ARBA00022741"/>
    </source>
</evidence>
<keyword evidence="2" id="KW-0547">Nucleotide-binding</keyword>
<gene>
    <name evidence="7" type="ORF">ACFOEX_00810</name>
</gene>
<keyword evidence="3 7" id="KW-0067">ATP-binding</keyword>
<evidence type="ECO:0000256" key="1">
    <source>
        <dbReference type="ARBA" id="ARBA00022448"/>
    </source>
</evidence>
<comment type="caution">
    <text evidence="7">The sequence shown here is derived from an EMBL/GenBank/DDBJ whole genome shotgun (WGS) entry which is preliminary data.</text>
</comment>
<dbReference type="RefSeq" id="WP_376832038.1">
    <property type="nucleotide sequence ID" value="NZ_JBHLWR010000006.1"/>
</dbReference>
<dbReference type="EMBL" id="JBHRUV010000004">
    <property type="protein sequence ID" value="MFC3264900.1"/>
    <property type="molecule type" value="Genomic_DNA"/>
</dbReference>
<accession>A0ABV7LAM6</accession>
<evidence type="ECO:0000313" key="8">
    <source>
        <dbReference type="Proteomes" id="UP001595536"/>
    </source>
</evidence>
<dbReference type="PANTHER" id="PTHR42794:SF1">
    <property type="entry name" value="HEMIN IMPORT ATP-BINDING PROTEIN HMUV"/>
    <property type="match status" value="1"/>
</dbReference>
<organism evidence="7 8">
    <name type="scientific">Camelimonas abortus</name>
    <dbReference type="NCBI Taxonomy" id="1017184"/>
    <lineage>
        <taxon>Bacteria</taxon>
        <taxon>Pseudomonadati</taxon>
        <taxon>Pseudomonadota</taxon>
        <taxon>Alphaproteobacteria</taxon>
        <taxon>Hyphomicrobiales</taxon>
        <taxon>Chelatococcaceae</taxon>
        <taxon>Camelimonas</taxon>
    </lineage>
</organism>
<sequence>MSLLQLRDAGYATRGRTLLAAVNLTLAPGTFKVVLGPNGAGKSTLLRLCCGELARTAGAALWEGADLAATPAWRLAAARAVLPQASSPGFPFTVGEVARMGAETVGRRLPRRTIAAIVRDSLERADMAHLAGQRYDTLSGGERQRAHFARALAQLAAGRAAADGPLRQALFLDEPTASLDIRHQLLLLREARRLADDGLAVMAALHDLAPAACADDILLLRAGRPLALGAPDEVLAPALLRAAFGVKTETLRGRDGARAFIHRLP</sequence>
<keyword evidence="8" id="KW-1185">Reference proteome</keyword>
<dbReference type="PROSITE" id="PS50893">
    <property type="entry name" value="ABC_TRANSPORTER_2"/>
    <property type="match status" value="1"/>
</dbReference>
<dbReference type="PANTHER" id="PTHR42794">
    <property type="entry name" value="HEMIN IMPORT ATP-BINDING PROTEIN HMUV"/>
    <property type="match status" value="1"/>
</dbReference>
<evidence type="ECO:0000256" key="4">
    <source>
        <dbReference type="ARBA" id="ARBA00022967"/>
    </source>
</evidence>
<dbReference type="InterPro" id="IPR027417">
    <property type="entry name" value="P-loop_NTPase"/>
</dbReference>
<dbReference type="Pfam" id="PF00005">
    <property type="entry name" value="ABC_tran"/>
    <property type="match status" value="1"/>
</dbReference>
<evidence type="ECO:0000259" key="6">
    <source>
        <dbReference type="PROSITE" id="PS50893"/>
    </source>
</evidence>
<name>A0ABV7LAM6_9HYPH</name>
<keyword evidence="4" id="KW-1278">Translocase</keyword>
<comment type="function">
    <text evidence="5">Part of the ABC transporter complex HmuTUV involved in hemin import. Responsible for energy coupling to the transport system.</text>
</comment>
<reference evidence="8" key="1">
    <citation type="journal article" date="2019" name="Int. J. Syst. Evol. Microbiol.">
        <title>The Global Catalogue of Microorganisms (GCM) 10K type strain sequencing project: providing services to taxonomists for standard genome sequencing and annotation.</title>
        <authorList>
            <consortium name="The Broad Institute Genomics Platform"/>
            <consortium name="The Broad Institute Genome Sequencing Center for Infectious Disease"/>
            <person name="Wu L."/>
            <person name="Ma J."/>
        </authorList>
    </citation>
    <scope>NUCLEOTIDE SEQUENCE [LARGE SCALE GENOMIC DNA]</scope>
    <source>
        <strain evidence="8">CCM 7941</strain>
    </source>
</reference>
<dbReference type="Gene3D" id="3.40.50.300">
    <property type="entry name" value="P-loop containing nucleotide triphosphate hydrolases"/>
    <property type="match status" value="1"/>
</dbReference>
<evidence type="ECO:0000313" key="7">
    <source>
        <dbReference type="EMBL" id="MFC3264900.1"/>
    </source>
</evidence>